<keyword evidence="3" id="KW-1185">Reference proteome</keyword>
<name>A0AAD9A325_9PEZI</name>
<feature type="region of interest" description="Disordered" evidence="1">
    <location>
        <begin position="167"/>
        <end position="186"/>
    </location>
</feature>
<evidence type="ECO:0000313" key="2">
    <source>
        <dbReference type="EMBL" id="KAK1839680.1"/>
    </source>
</evidence>
<organism evidence="2 3">
    <name type="scientific">Colletotrichum chrysophilum</name>
    <dbReference type="NCBI Taxonomy" id="1836956"/>
    <lineage>
        <taxon>Eukaryota</taxon>
        <taxon>Fungi</taxon>
        <taxon>Dikarya</taxon>
        <taxon>Ascomycota</taxon>
        <taxon>Pezizomycotina</taxon>
        <taxon>Sordariomycetes</taxon>
        <taxon>Hypocreomycetidae</taxon>
        <taxon>Glomerellales</taxon>
        <taxon>Glomerellaceae</taxon>
        <taxon>Colletotrichum</taxon>
        <taxon>Colletotrichum gloeosporioides species complex</taxon>
    </lineage>
</organism>
<dbReference type="Proteomes" id="UP001243330">
    <property type="component" value="Unassembled WGS sequence"/>
</dbReference>
<reference evidence="2" key="1">
    <citation type="submission" date="2023-01" db="EMBL/GenBank/DDBJ databases">
        <title>Colletotrichum chrysophilum M932 genome sequence.</title>
        <authorList>
            <person name="Baroncelli R."/>
        </authorList>
    </citation>
    <scope>NUCLEOTIDE SEQUENCE</scope>
    <source>
        <strain evidence="2">M932</strain>
    </source>
</reference>
<evidence type="ECO:0000256" key="1">
    <source>
        <dbReference type="SAM" id="MobiDB-lite"/>
    </source>
</evidence>
<accession>A0AAD9A325</accession>
<feature type="region of interest" description="Disordered" evidence="1">
    <location>
        <begin position="218"/>
        <end position="255"/>
    </location>
</feature>
<comment type="caution">
    <text evidence="2">The sequence shown here is derived from an EMBL/GenBank/DDBJ whole genome shotgun (WGS) entry which is preliminary data.</text>
</comment>
<dbReference type="EMBL" id="JAQOWY010000641">
    <property type="protein sequence ID" value="KAK1839680.1"/>
    <property type="molecule type" value="Genomic_DNA"/>
</dbReference>
<proteinExistence type="predicted"/>
<sequence length="255" mass="27696">MSNNNIGSRQISRRPGAIQSALAAVGSSSSKKACVGLRLRLLPPDSTGVSTVQKAKRPLARRFGGESAGKSSTLIWTNELRGQGCTALGQYAFRGPTNHLQLDDSRRLPNAAFAQTTAVSRLSLAPDPAPRGHQRGHRPRTRACLKHGTSLPREASRRNTTNMTTHFHSQVNSQRLPHRDAESNGTHIRRPDLVDETLCRFHWRKFAQIGAGLGTVQYGGDPRPRLASAPASNPRRDFRCDIIAPSTDGSLSSPT</sequence>
<protein>
    <submittedName>
        <fullName evidence="2">Uncharacterized protein</fullName>
    </submittedName>
</protein>
<gene>
    <name evidence="2" type="ORF">CCHR01_17697</name>
</gene>
<dbReference type="AlphaFoldDB" id="A0AAD9A325"/>
<evidence type="ECO:0000313" key="3">
    <source>
        <dbReference type="Proteomes" id="UP001243330"/>
    </source>
</evidence>